<sequence length="826" mass="87009">MEPSGGEFMSFFKRRSIGKVLAVTMLFSVLMPAIAHGEEERFKDIADSYASREINQLAKTGVLLGYEDKRFQPSKAMTRAELAKIIALLLGLEESPDKAASYLDVRADSWYRGYVGALAEAGIVEGYSHTAFSPDSLVTREELVVFFIRGLGLEATAKQLPAESSLTDLAIVSEWARPHVALAHRIGFVDGIDNGDGTVAFNPKENAERQALARLAYEFQLHKENYVNAAKALITGAKPVKPEAAEEVAENVDIMDIRAVGLTAIEVTFGSAVKTVRKSDYSFDKGLTVTDAALKSGASNIVVLTIAGQLPGTTYKLAYKGRDTGKSVLIDSMFSGGGYSGSTEGTDGNENDTGSGVDTIETVIRQLTSGVAQETVTITASGTYGSENGPDTPVKRLIIDPGPTGEVTIQHIVPEVLEVLSGDVNTIKLQQTVIKQLRVNAVNNGGRDVRIETRDGTSVENTTVESQAVLESSSTTGKLGKIKLASSASGRSLTLKGNIDDEVTVDAPGAQVSIQAPSNGNPLPTVINKLSLAKNAKVNTGSGTKLSSVNVTGQNTTVDLSGQGSVSSVNVDPSASGTKLNLGEDTNVSTINADSDVTLSGSPDAIAKVKTEGSSSIQVDPNIQSEVKYKALANAVEAIEAVGRPITYSADLEEKLVQAGVAMEIAKLHGVLDSEILNLNKLTAAKETVNGWKEKVVQERLNLEIGYQSGDDAASVTKTLTLRTTSSLVDSIVWTPDKPAVVNPLTGVVVRPVAGEPDAVVTLTVQVSLNGYSEIRTFTVSVKAQAPVNNEKAEAIEAAIKAIEAVGAPVSYTADLEVKLAQADTA</sequence>
<dbReference type="Gene3D" id="2.60.40.1220">
    <property type="match status" value="1"/>
</dbReference>
<dbReference type="InterPro" id="IPR046780">
    <property type="entry name" value="aBig_2"/>
</dbReference>
<gene>
    <name evidence="3" type="ORF">FE784_10745</name>
</gene>
<dbReference type="InterPro" id="IPR001119">
    <property type="entry name" value="SLH_dom"/>
</dbReference>
<dbReference type="AlphaFoldDB" id="A0A5C4TD52"/>
<evidence type="ECO:0000256" key="1">
    <source>
        <dbReference type="ARBA" id="ARBA00022729"/>
    </source>
</evidence>
<dbReference type="Proteomes" id="UP000307943">
    <property type="component" value="Unassembled WGS sequence"/>
</dbReference>
<dbReference type="Pfam" id="PF20578">
    <property type="entry name" value="aBig_2"/>
    <property type="match status" value="1"/>
</dbReference>
<keyword evidence="1" id="KW-0732">Signal</keyword>
<evidence type="ECO:0000313" key="3">
    <source>
        <dbReference type="EMBL" id="TNJ66437.1"/>
    </source>
</evidence>
<feature type="domain" description="SLH" evidence="2">
    <location>
        <begin position="37"/>
        <end position="97"/>
    </location>
</feature>
<protein>
    <submittedName>
        <fullName evidence="3">S-layer homology domain-containing protein</fullName>
    </submittedName>
</protein>
<dbReference type="InterPro" id="IPR051465">
    <property type="entry name" value="Cell_Envelope_Struct_Comp"/>
</dbReference>
<dbReference type="InterPro" id="IPR014755">
    <property type="entry name" value="Cu-Rt/internalin_Ig-like"/>
</dbReference>
<dbReference type="PANTHER" id="PTHR43308:SF5">
    <property type="entry name" value="S-LAYER PROTEIN _ PEPTIDOGLYCAN ENDO-BETA-N-ACETYLGLUCOSAMINIDASE"/>
    <property type="match status" value="1"/>
</dbReference>
<keyword evidence="4" id="KW-1185">Reference proteome</keyword>
<proteinExistence type="predicted"/>
<comment type="caution">
    <text evidence="3">The sequence shown here is derived from an EMBL/GenBank/DDBJ whole genome shotgun (WGS) entry which is preliminary data.</text>
</comment>
<name>A0A5C4TD52_9BACL</name>
<feature type="non-terminal residue" evidence="3">
    <location>
        <position position="826"/>
    </location>
</feature>
<evidence type="ECO:0000259" key="2">
    <source>
        <dbReference type="PROSITE" id="PS51272"/>
    </source>
</evidence>
<feature type="domain" description="SLH" evidence="2">
    <location>
        <begin position="163"/>
        <end position="230"/>
    </location>
</feature>
<dbReference type="PROSITE" id="PS51272">
    <property type="entry name" value="SLH"/>
    <property type="match status" value="3"/>
</dbReference>
<dbReference type="PANTHER" id="PTHR43308">
    <property type="entry name" value="OUTER MEMBRANE PROTEIN ALPHA-RELATED"/>
    <property type="match status" value="1"/>
</dbReference>
<dbReference type="OrthoDB" id="185675at2"/>
<accession>A0A5C4TD52</accession>
<dbReference type="EMBL" id="VDCQ01000011">
    <property type="protein sequence ID" value="TNJ66437.1"/>
    <property type="molecule type" value="Genomic_DNA"/>
</dbReference>
<evidence type="ECO:0000313" key="4">
    <source>
        <dbReference type="Proteomes" id="UP000307943"/>
    </source>
</evidence>
<organism evidence="3 4">
    <name type="scientific">Paenibacillus hemerocallicola</name>
    <dbReference type="NCBI Taxonomy" id="1172614"/>
    <lineage>
        <taxon>Bacteria</taxon>
        <taxon>Bacillati</taxon>
        <taxon>Bacillota</taxon>
        <taxon>Bacilli</taxon>
        <taxon>Bacillales</taxon>
        <taxon>Paenibacillaceae</taxon>
        <taxon>Paenibacillus</taxon>
    </lineage>
</organism>
<reference evidence="3 4" key="1">
    <citation type="submission" date="2019-05" db="EMBL/GenBank/DDBJ databases">
        <title>We sequenced the genome of Paenibacillus hemerocallicola KCTC 33185 for further insight into its adaptation and study the phylogeny of Paenibacillus.</title>
        <authorList>
            <person name="Narsing Rao M.P."/>
        </authorList>
    </citation>
    <scope>NUCLEOTIDE SEQUENCE [LARGE SCALE GENOMIC DNA]</scope>
    <source>
        <strain evidence="3 4">KCTC 33185</strain>
    </source>
</reference>
<dbReference type="Pfam" id="PF00395">
    <property type="entry name" value="SLH"/>
    <property type="match status" value="2"/>
</dbReference>
<feature type="domain" description="SLH" evidence="2">
    <location>
        <begin position="98"/>
        <end position="161"/>
    </location>
</feature>